<dbReference type="Proteomes" id="UP000824242">
    <property type="component" value="Unassembled WGS sequence"/>
</dbReference>
<name>A0A9D1ALW9_9FIRM</name>
<evidence type="ECO:0000313" key="2">
    <source>
        <dbReference type="EMBL" id="HIR47076.1"/>
    </source>
</evidence>
<comment type="caution">
    <text evidence="2">The sequence shown here is derived from an EMBL/GenBank/DDBJ whole genome shotgun (WGS) entry which is preliminary data.</text>
</comment>
<dbReference type="EMBL" id="DVGZ01000052">
    <property type="protein sequence ID" value="HIR47076.1"/>
    <property type="molecule type" value="Genomic_DNA"/>
</dbReference>
<protein>
    <submittedName>
        <fullName evidence="2">Uncharacterized protein</fullName>
    </submittedName>
</protein>
<evidence type="ECO:0000256" key="1">
    <source>
        <dbReference type="SAM" id="MobiDB-lite"/>
    </source>
</evidence>
<sequence length="153" mass="16752">MMKVRGDAGKGQQKTAGLFPAPPFDRQQHRGAPGIPKAQALFRLQALPSAARHGVSTAISACTKIPRHKIAGIAKACKSCAENCVHKENLLFRGNPDGSRLKSFLSYRSFFGLSTGNFRGKRIFAGKFRFLAKTNLITGSFRQPFSTSRESRI</sequence>
<proteinExistence type="predicted"/>
<accession>A0A9D1ALW9</accession>
<reference evidence="2" key="1">
    <citation type="submission" date="2020-10" db="EMBL/GenBank/DDBJ databases">
        <authorList>
            <person name="Gilroy R."/>
        </authorList>
    </citation>
    <scope>NUCLEOTIDE SEQUENCE</scope>
    <source>
        <strain evidence="2">ChiSxjej1B13-7958</strain>
    </source>
</reference>
<gene>
    <name evidence="2" type="ORF">IAB89_05380</name>
</gene>
<organism evidence="2 3">
    <name type="scientific">Candidatus Caccousia avicola</name>
    <dbReference type="NCBI Taxonomy" id="2840721"/>
    <lineage>
        <taxon>Bacteria</taxon>
        <taxon>Bacillati</taxon>
        <taxon>Bacillota</taxon>
        <taxon>Clostridia</taxon>
        <taxon>Eubacteriales</taxon>
        <taxon>Oscillospiraceae</taxon>
        <taxon>Oscillospiraceae incertae sedis</taxon>
        <taxon>Candidatus Caccousia</taxon>
    </lineage>
</organism>
<reference evidence="2" key="2">
    <citation type="journal article" date="2021" name="PeerJ">
        <title>Extensive microbial diversity within the chicken gut microbiome revealed by metagenomics and culture.</title>
        <authorList>
            <person name="Gilroy R."/>
            <person name="Ravi A."/>
            <person name="Getino M."/>
            <person name="Pursley I."/>
            <person name="Horton D.L."/>
            <person name="Alikhan N.F."/>
            <person name="Baker D."/>
            <person name="Gharbi K."/>
            <person name="Hall N."/>
            <person name="Watson M."/>
            <person name="Adriaenssens E.M."/>
            <person name="Foster-Nyarko E."/>
            <person name="Jarju S."/>
            <person name="Secka A."/>
            <person name="Antonio M."/>
            <person name="Oren A."/>
            <person name="Chaudhuri R.R."/>
            <person name="La Ragione R."/>
            <person name="Hildebrand F."/>
            <person name="Pallen M.J."/>
        </authorList>
    </citation>
    <scope>NUCLEOTIDE SEQUENCE</scope>
    <source>
        <strain evidence="2">ChiSxjej1B13-7958</strain>
    </source>
</reference>
<feature type="region of interest" description="Disordered" evidence="1">
    <location>
        <begin position="1"/>
        <end position="32"/>
    </location>
</feature>
<dbReference type="AlphaFoldDB" id="A0A9D1ALW9"/>
<evidence type="ECO:0000313" key="3">
    <source>
        <dbReference type="Proteomes" id="UP000824242"/>
    </source>
</evidence>